<evidence type="ECO:0000259" key="1">
    <source>
        <dbReference type="Pfam" id="PF05368"/>
    </source>
</evidence>
<protein>
    <recommendedName>
        <fullName evidence="1">NmrA-like domain-containing protein</fullName>
    </recommendedName>
</protein>
<feature type="domain" description="NmrA-like" evidence="1">
    <location>
        <begin position="2"/>
        <end position="217"/>
    </location>
</feature>
<dbReference type="PANTHER" id="PTHR47129:SF1">
    <property type="entry name" value="NMRA-LIKE DOMAIN-CONTAINING PROTEIN"/>
    <property type="match status" value="1"/>
</dbReference>
<dbReference type="EMBL" id="VDFR01000009">
    <property type="protein sequence ID" value="TNC51277.1"/>
    <property type="molecule type" value="Genomic_DNA"/>
</dbReference>
<comment type="caution">
    <text evidence="2">The sequence shown here is derived from an EMBL/GenBank/DDBJ whole genome shotgun (WGS) entry which is preliminary data.</text>
</comment>
<dbReference type="PANTHER" id="PTHR47129">
    <property type="entry name" value="QUINONE OXIDOREDUCTASE 2"/>
    <property type="match status" value="1"/>
</dbReference>
<name>A0A5C4MGZ9_9ACTN</name>
<reference evidence="2 4" key="1">
    <citation type="submission" date="2019-05" db="EMBL/GenBank/DDBJ databases">
        <title>Mumia sp. nov., isolated from the intestinal contents of plateau pika (Ochotona curzoniae) in the Qinghai-Tibet plateau of China.</title>
        <authorList>
            <person name="Tian Z."/>
        </authorList>
    </citation>
    <scope>NUCLEOTIDE SEQUENCE [LARGE SCALE GENOMIC DNA]</scope>
    <source>
        <strain evidence="4">527</strain>
        <strain evidence="2">Z527</strain>
    </source>
</reference>
<sequence length="268" mass="28027">MRIAVTGASGNVGGQVVTLLSAESEHEVVGLSRRGPVRADYDDPASLRSALAGVDTLVFVSSDGEAVRMMAQHENVIRAASDTGVPHVVYLSGLDVDPASPFCYAATNGATEQLLAASGCARSVVRASLFGEFFAGLLGAARETGELRLPAGDAAISLVARADVARCLAALAVRAPTGRCHEVTGPSSLTMDEVAVLARRSWGRPVRYVDVAEADFVAETALGGESPWWTYAYASMFAAVREDRWARVSGEVLALTGREPAPFTTSLA</sequence>
<dbReference type="AlphaFoldDB" id="A0A5C4MGZ9"/>
<dbReference type="RefSeq" id="WP_139086990.1">
    <property type="nucleotide sequence ID" value="NZ_VDFR01000009.1"/>
</dbReference>
<evidence type="ECO:0000313" key="4">
    <source>
        <dbReference type="Proteomes" id="UP000306740"/>
    </source>
</evidence>
<dbReference type="EMBL" id="VDFR01000081">
    <property type="protein sequence ID" value="TNC43255.1"/>
    <property type="molecule type" value="Genomic_DNA"/>
</dbReference>
<dbReference type="Pfam" id="PF05368">
    <property type="entry name" value="NmrA"/>
    <property type="match status" value="1"/>
</dbReference>
<proteinExistence type="predicted"/>
<evidence type="ECO:0000313" key="3">
    <source>
        <dbReference type="EMBL" id="TNC51277.1"/>
    </source>
</evidence>
<dbReference type="SUPFAM" id="SSF51735">
    <property type="entry name" value="NAD(P)-binding Rossmann-fold domains"/>
    <property type="match status" value="1"/>
</dbReference>
<dbReference type="InterPro" id="IPR036291">
    <property type="entry name" value="NAD(P)-bd_dom_sf"/>
</dbReference>
<evidence type="ECO:0000313" key="2">
    <source>
        <dbReference type="EMBL" id="TNC43255.1"/>
    </source>
</evidence>
<accession>A0A5C4MGZ9</accession>
<dbReference type="Gene3D" id="3.90.25.10">
    <property type="entry name" value="UDP-galactose 4-epimerase, domain 1"/>
    <property type="match status" value="1"/>
</dbReference>
<dbReference type="Proteomes" id="UP000306740">
    <property type="component" value="Unassembled WGS sequence"/>
</dbReference>
<dbReference type="InterPro" id="IPR052718">
    <property type="entry name" value="NmrA-type_oxidoreductase"/>
</dbReference>
<organism evidence="2 4">
    <name type="scientific">Mumia zhuanghuii</name>
    <dbReference type="NCBI Taxonomy" id="2585211"/>
    <lineage>
        <taxon>Bacteria</taxon>
        <taxon>Bacillati</taxon>
        <taxon>Actinomycetota</taxon>
        <taxon>Actinomycetes</taxon>
        <taxon>Propionibacteriales</taxon>
        <taxon>Nocardioidaceae</taxon>
        <taxon>Mumia</taxon>
    </lineage>
</organism>
<gene>
    <name evidence="3" type="ORF">FHE65_01875</name>
    <name evidence="2" type="ORF">FHE65_18515</name>
</gene>
<dbReference type="Gene3D" id="3.40.50.720">
    <property type="entry name" value="NAD(P)-binding Rossmann-like Domain"/>
    <property type="match status" value="1"/>
</dbReference>
<dbReference type="InterPro" id="IPR008030">
    <property type="entry name" value="NmrA-like"/>
</dbReference>
<dbReference type="OrthoDB" id="5510591at2"/>